<name>A0A6N7BYH5_9GAMM</name>
<proteinExistence type="inferred from homology"/>
<keyword evidence="5" id="KW-1185">Reference proteome</keyword>
<evidence type="ECO:0000313" key="4">
    <source>
        <dbReference type="EMBL" id="KAF0568112.1"/>
    </source>
</evidence>
<dbReference type="Proteomes" id="UP000471465">
    <property type="component" value="Unassembled WGS sequence"/>
</dbReference>
<dbReference type="RefSeq" id="WP_160022807.1">
    <property type="nucleotide sequence ID" value="NZ_VZIZ01000024.1"/>
</dbReference>
<comment type="caution">
    <text evidence="4">The sequence shown here is derived from an EMBL/GenBank/DDBJ whole genome shotgun (WGS) entry which is preliminary data.</text>
</comment>
<feature type="domain" description="DUF1731" evidence="3">
    <location>
        <begin position="289"/>
        <end position="333"/>
    </location>
</feature>
<feature type="domain" description="NAD-dependent epimerase/dehydratase" evidence="2">
    <location>
        <begin position="3"/>
        <end position="220"/>
    </location>
</feature>
<dbReference type="Gene3D" id="3.40.50.720">
    <property type="entry name" value="NAD(P)-binding Rossmann-like Domain"/>
    <property type="match status" value="1"/>
</dbReference>
<dbReference type="InterPro" id="IPR013549">
    <property type="entry name" value="DUF1731"/>
</dbReference>
<accession>A0A6N7BYH5</accession>
<evidence type="ECO:0000259" key="2">
    <source>
        <dbReference type="Pfam" id="PF01370"/>
    </source>
</evidence>
<organism evidence="4 5">
    <name type="scientific">Psychrobacter nivimaris</name>
    <dbReference type="NCBI Taxonomy" id="281738"/>
    <lineage>
        <taxon>Bacteria</taxon>
        <taxon>Pseudomonadati</taxon>
        <taxon>Pseudomonadota</taxon>
        <taxon>Gammaproteobacteria</taxon>
        <taxon>Moraxellales</taxon>
        <taxon>Moraxellaceae</taxon>
        <taxon>Psychrobacter</taxon>
    </lineage>
</organism>
<dbReference type="PANTHER" id="PTHR11092">
    <property type="entry name" value="SUGAR NUCLEOTIDE EPIMERASE RELATED"/>
    <property type="match status" value="1"/>
</dbReference>
<dbReference type="EMBL" id="VZIZ01000024">
    <property type="protein sequence ID" value="KAF0568112.1"/>
    <property type="molecule type" value="Genomic_DNA"/>
</dbReference>
<evidence type="ECO:0000313" key="5">
    <source>
        <dbReference type="Proteomes" id="UP000471465"/>
    </source>
</evidence>
<protein>
    <recommendedName>
        <fullName evidence="6">Cell division inhibitor</fullName>
    </recommendedName>
</protein>
<dbReference type="InterPro" id="IPR036291">
    <property type="entry name" value="NAD(P)-bd_dom_sf"/>
</dbReference>
<dbReference type="NCBIfam" id="TIGR01777">
    <property type="entry name" value="yfcH"/>
    <property type="match status" value="1"/>
</dbReference>
<gene>
    <name evidence="4" type="ORF">FQV37_1334</name>
</gene>
<dbReference type="InterPro" id="IPR001509">
    <property type="entry name" value="Epimerase_deHydtase"/>
</dbReference>
<evidence type="ECO:0008006" key="6">
    <source>
        <dbReference type="Google" id="ProtNLM"/>
    </source>
</evidence>
<dbReference type="AlphaFoldDB" id="A0A6N7BYH5"/>
<evidence type="ECO:0000256" key="1">
    <source>
        <dbReference type="ARBA" id="ARBA00009353"/>
    </source>
</evidence>
<dbReference type="Pfam" id="PF08338">
    <property type="entry name" value="DUF1731"/>
    <property type="match status" value="1"/>
</dbReference>
<evidence type="ECO:0000259" key="3">
    <source>
        <dbReference type="Pfam" id="PF08338"/>
    </source>
</evidence>
<dbReference type="SUPFAM" id="SSF51735">
    <property type="entry name" value="NAD(P)-binding Rossmann-fold domains"/>
    <property type="match status" value="1"/>
</dbReference>
<dbReference type="Pfam" id="PF01370">
    <property type="entry name" value="Epimerase"/>
    <property type="match status" value="1"/>
</dbReference>
<dbReference type="PANTHER" id="PTHR11092:SF0">
    <property type="entry name" value="EPIMERASE FAMILY PROTEIN SDR39U1"/>
    <property type="match status" value="1"/>
</dbReference>
<dbReference type="InterPro" id="IPR010099">
    <property type="entry name" value="SDR39U1"/>
</dbReference>
<reference evidence="4 5" key="1">
    <citation type="submission" date="2019-09" db="EMBL/GenBank/DDBJ databases">
        <title>Draft genome sequence of Psychrobacter nivimaris LAMA 639, in search for biotechnological relevant genes.</title>
        <authorList>
            <person name="Lima A.O.S."/>
            <person name="Staloch B.E.K."/>
            <person name="Freitas R.C."/>
            <person name="Niero H."/>
            <person name="Silva M.A.C."/>
        </authorList>
    </citation>
    <scope>NUCLEOTIDE SEQUENCE [LARGE SCALE GENOMIC DNA]</scope>
    <source>
        <strain evidence="4 5">LAMA 639</strain>
    </source>
</reference>
<comment type="similarity">
    <text evidence="1">Belongs to the NAD(P)-dependent epimerase/dehydratase family. SDR39U1 subfamily.</text>
</comment>
<sequence>MKVLISGGSGFLGSAFSRELMARYRAQNKDVTITWLTRDSSQPHPDDINMMTYDELAKSDMSFDVILNLAGAGIADSRWSDERKEQLMASRIKPTQSILDFIARASTKPKLLVSGSAIGWYGTQGDKPLTENSDYETDFAHTLCNEWEQLALKATNHDVPVAIVRTGVVIHPEGGMVAKLLLPFKFGVGGQLGDGQQVMSWISREDWVSAVIFIIEQQLKLTKESDVNHIESLAQDNAPINDSTIKTANSTANNTNAVVYNLTAPNPVTNHTFTKALGSWLHRPTFFTLPEFLLKLMFGEMSTLLIDGQKVLPQALLDAGYSFKHSTLQQALGNQK</sequence>